<dbReference type="AlphaFoldDB" id="A0A0K8W5E9"/>
<sequence length="225" mass="25713">MAKPVLYYATLSPPSRAVLLTANLLGLDLELRPVNLLKGEQLTDDFIKMNPQHTIPTMIDADGTVVYDSHAICGYLVDKYGEDDKLYPKDLVKRAQVNARLHFDSGHLFARLRFLYEPILYSGSTDCSMDKIAYIQKTYEIMEEMLKEHPYVCGEDLTIADLCCVATITSVDEVAPIDEFKFPKLLAWMKRLSELPNYQKINQNGADELKRVFKEILTNNRTKQK</sequence>
<dbReference type="InterPro" id="IPR036249">
    <property type="entry name" value="Thioredoxin-like_sf"/>
</dbReference>
<dbReference type="Gene3D" id="1.20.1050.10">
    <property type="match status" value="1"/>
</dbReference>
<dbReference type="EMBL" id="GDHF01013489">
    <property type="protein sequence ID" value="JAI38825.1"/>
    <property type="molecule type" value="Transcribed_RNA"/>
</dbReference>
<dbReference type="EMBL" id="GDHF01020234">
    <property type="protein sequence ID" value="JAI32080.1"/>
    <property type="molecule type" value="Transcribed_RNA"/>
</dbReference>
<dbReference type="EMBL" id="GDHF01033123">
    <property type="protein sequence ID" value="JAI19191.1"/>
    <property type="molecule type" value="Transcribed_RNA"/>
</dbReference>
<dbReference type="InterPro" id="IPR036282">
    <property type="entry name" value="Glutathione-S-Trfase_C_sf"/>
</dbReference>
<keyword evidence="10" id="KW-0808">Transferase</keyword>
<dbReference type="FunFam" id="3.40.30.10:FF:000208">
    <property type="entry name" value="glutathione S-transferase 1"/>
    <property type="match status" value="1"/>
</dbReference>
<dbReference type="GeneID" id="108967696"/>
<dbReference type="OrthoDB" id="2309723at2759"/>
<dbReference type="EMBL" id="GDHF01028856">
    <property type="protein sequence ID" value="JAI23458.1"/>
    <property type="molecule type" value="Transcribed_RNA"/>
</dbReference>
<organism evidence="10">
    <name type="scientific">Bactrocera latifrons</name>
    <name type="common">Malaysian fruit fly</name>
    <name type="synonym">Chaetodacus latifrons</name>
    <dbReference type="NCBI Taxonomy" id="174628"/>
    <lineage>
        <taxon>Eukaryota</taxon>
        <taxon>Metazoa</taxon>
        <taxon>Ecdysozoa</taxon>
        <taxon>Arthropoda</taxon>
        <taxon>Hexapoda</taxon>
        <taxon>Insecta</taxon>
        <taxon>Pterygota</taxon>
        <taxon>Neoptera</taxon>
        <taxon>Endopterygota</taxon>
        <taxon>Diptera</taxon>
        <taxon>Brachycera</taxon>
        <taxon>Muscomorpha</taxon>
        <taxon>Tephritoidea</taxon>
        <taxon>Tephritidae</taxon>
        <taxon>Bactrocera</taxon>
        <taxon>Bactrocera</taxon>
    </lineage>
</organism>
<feature type="domain" description="GST C-terminal" evidence="2">
    <location>
        <begin position="90"/>
        <end position="213"/>
    </location>
</feature>
<dbReference type="GO" id="GO:0004364">
    <property type="term" value="F:glutathione transferase activity"/>
    <property type="evidence" value="ECO:0007669"/>
    <property type="project" value="TreeGrafter"/>
</dbReference>
<reference evidence="10" key="1">
    <citation type="submission" date="2015-06" db="EMBL/GenBank/DDBJ databases">
        <authorList>
            <person name="Hoefler B.C."/>
            <person name="Straight P.D."/>
        </authorList>
    </citation>
    <scope>NUCLEOTIDE SEQUENCE</scope>
</reference>
<evidence type="ECO:0000313" key="7">
    <source>
        <dbReference type="EMBL" id="JAI36345.1"/>
    </source>
</evidence>
<dbReference type="SFLD" id="SFLDG00358">
    <property type="entry name" value="Main_(cytGST)"/>
    <property type="match status" value="1"/>
</dbReference>
<dbReference type="Pfam" id="PF00043">
    <property type="entry name" value="GST_C"/>
    <property type="match status" value="1"/>
</dbReference>
<feature type="domain" description="GST N-terminal" evidence="1">
    <location>
        <begin position="2"/>
        <end position="84"/>
    </location>
</feature>
<dbReference type="PANTHER" id="PTHR43969">
    <property type="entry name" value="GLUTATHIONE S TRANSFERASE D10, ISOFORM A-RELATED"/>
    <property type="match status" value="1"/>
</dbReference>
<dbReference type="EMBL" id="GDHF01021312">
    <property type="protein sequence ID" value="JAI31002.1"/>
    <property type="molecule type" value="Transcribed_RNA"/>
</dbReference>
<proteinExistence type="predicted"/>
<dbReference type="SFLD" id="SFLDG01153">
    <property type="entry name" value="Main.4:_Theta-like"/>
    <property type="match status" value="1"/>
</dbReference>
<evidence type="ECO:0000259" key="1">
    <source>
        <dbReference type="PROSITE" id="PS50404"/>
    </source>
</evidence>
<dbReference type="FunFam" id="1.20.1050.10:FF:000007">
    <property type="entry name" value="Glutathione S-transferase 1-1"/>
    <property type="match status" value="1"/>
</dbReference>
<evidence type="ECO:0000313" key="4">
    <source>
        <dbReference type="EMBL" id="JAI23458.1"/>
    </source>
</evidence>
<gene>
    <name evidence="10" type="primary">GST1_9</name>
    <name evidence="7" type="synonym">GST1_13</name>
    <name evidence="6" type="synonym">GST1_14</name>
    <name evidence="4" type="synonym">GST1_18</name>
    <name evidence="3" type="synonym">GST1_25</name>
    <name evidence="9" type="synonym">GST1_34</name>
    <name evidence="8" type="synonym">GST1_37</name>
    <name evidence="5" type="synonym">GST1_8</name>
    <name evidence="10" type="ORF">c1_g1_i1</name>
    <name evidence="7" type="ORF">c1_g1_i2</name>
    <name evidence="9" type="ORF">c1_g1_i3</name>
    <name evidence="4" type="ORF">c1_g1_i4</name>
    <name evidence="3" type="ORF">c1_g1_i5</name>
    <name evidence="8" type="ORF">c1_g1_i6</name>
    <name evidence="5" type="ORF">c1_g1_i7</name>
    <name evidence="6" type="ORF">c1_g1_i8</name>
</gene>
<dbReference type="InterPro" id="IPR004045">
    <property type="entry name" value="Glutathione_S-Trfase_N"/>
</dbReference>
<dbReference type="Gene3D" id="3.40.30.10">
    <property type="entry name" value="Glutaredoxin"/>
    <property type="match status" value="1"/>
</dbReference>
<evidence type="ECO:0000313" key="3">
    <source>
        <dbReference type="EMBL" id="JAI19191.1"/>
    </source>
</evidence>
<dbReference type="SUPFAM" id="SSF47616">
    <property type="entry name" value="GST C-terminal domain-like"/>
    <property type="match status" value="1"/>
</dbReference>
<dbReference type="GO" id="GO:0006749">
    <property type="term" value="P:glutathione metabolic process"/>
    <property type="evidence" value="ECO:0007669"/>
    <property type="project" value="TreeGrafter"/>
</dbReference>
<dbReference type="InterPro" id="IPR010987">
    <property type="entry name" value="Glutathione-S-Trfase_C-like"/>
</dbReference>
<evidence type="ECO:0000313" key="5">
    <source>
        <dbReference type="EMBL" id="JAI31002.1"/>
    </source>
</evidence>
<dbReference type="InterPro" id="IPR004046">
    <property type="entry name" value="GST_C"/>
</dbReference>
<dbReference type="SUPFAM" id="SSF52833">
    <property type="entry name" value="Thioredoxin-like"/>
    <property type="match status" value="1"/>
</dbReference>
<dbReference type="PANTHER" id="PTHR43969:SF3">
    <property type="entry name" value="GLUTATHIONE S TRANSFERASE E11, ISOFORM A-RELATED"/>
    <property type="match status" value="1"/>
</dbReference>
<dbReference type="CDD" id="cd03045">
    <property type="entry name" value="GST_N_Delta_Epsilon"/>
    <property type="match status" value="1"/>
</dbReference>
<accession>A0A0K8W5E9</accession>
<evidence type="ECO:0000313" key="8">
    <source>
        <dbReference type="EMBL" id="JAI38825.1"/>
    </source>
</evidence>
<dbReference type="EMBL" id="GDHF01006194">
    <property type="protein sequence ID" value="JAI46120.1"/>
    <property type="molecule type" value="Transcribed_RNA"/>
</dbReference>
<evidence type="ECO:0000313" key="6">
    <source>
        <dbReference type="EMBL" id="JAI32080.1"/>
    </source>
</evidence>
<dbReference type="CTD" id="37960"/>
<evidence type="ECO:0000313" key="10">
    <source>
        <dbReference type="EMBL" id="JAI46120.1"/>
    </source>
</evidence>
<protein>
    <submittedName>
        <fullName evidence="10">Glutathione S-transferase 1</fullName>
    </submittedName>
</protein>
<dbReference type="EMBL" id="GDHF01013102">
    <property type="protein sequence ID" value="JAI39212.1"/>
    <property type="molecule type" value="Transcribed_RNA"/>
</dbReference>
<dbReference type="CDD" id="cd03177">
    <property type="entry name" value="GST_C_Delta_Epsilon"/>
    <property type="match status" value="1"/>
</dbReference>
<name>A0A0K8W5E9_BACLA</name>
<dbReference type="PROSITE" id="PS50405">
    <property type="entry name" value="GST_CTER"/>
    <property type="match status" value="1"/>
</dbReference>
<dbReference type="PROSITE" id="PS50404">
    <property type="entry name" value="GST_NTER"/>
    <property type="match status" value="1"/>
</dbReference>
<dbReference type="EMBL" id="GDHF01015969">
    <property type="protein sequence ID" value="JAI36345.1"/>
    <property type="molecule type" value="Transcribed_RNA"/>
</dbReference>
<dbReference type="Pfam" id="PF13409">
    <property type="entry name" value="GST_N_2"/>
    <property type="match status" value="1"/>
</dbReference>
<dbReference type="SFLD" id="SFLDS00019">
    <property type="entry name" value="Glutathione_Transferase_(cytos"/>
    <property type="match status" value="1"/>
</dbReference>
<evidence type="ECO:0000259" key="2">
    <source>
        <dbReference type="PROSITE" id="PS50405"/>
    </source>
</evidence>
<evidence type="ECO:0000313" key="9">
    <source>
        <dbReference type="EMBL" id="JAI39212.1"/>
    </source>
</evidence>
<dbReference type="InterPro" id="IPR040079">
    <property type="entry name" value="Glutathione_S-Trfase"/>
</dbReference>